<feature type="transmembrane region" description="Helical" evidence="2">
    <location>
        <begin position="160"/>
        <end position="182"/>
    </location>
</feature>
<feature type="transmembrane region" description="Helical" evidence="2">
    <location>
        <begin position="216"/>
        <end position="236"/>
    </location>
</feature>
<feature type="domain" description="CAAX prenyl protease 2/Lysostaphin resistance protein A-like" evidence="3">
    <location>
        <begin position="103"/>
        <end position="201"/>
    </location>
</feature>
<dbReference type="PANTHER" id="PTHR36435:SF1">
    <property type="entry name" value="CAAX AMINO TERMINAL PROTEASE FAMILY PROTEIN"/>
    <property type="match status" value="1"/>
</dbReference>
<dbReference type="EMBL" id="AZEU01000313">
    <property type="protein sequence ID" value="KRL37789.1"/>
    <property type="molecule type" value="Genomic_DNA"/>
</dbReference>
<evidence type="ECO:0000256" key="2">
    <source>
        <dbReference type="SAM" id="Phobius"/>
    </source>
</evidence>
<reference evidence="4 5" key="1">
    <citation type="journal article" date="2015" name="Genome Announc.">
        <title>Expanding the biotechnology potential of lactobacilli through comparative genomics of 213 strains and associated genera.</title>
        <authorList>
            <person name="Sun Z."/>
            <person name="Harris H.M."/>
            <person name="McCann A."/>
            <person name="Guo C."/>
            <person name="Argimon S."/>
            <person name="Zhang W."/>
            <person name="Yang X."/>
            <person name="Jeffery I.B."/>
            <person name="Cooney J.C."/>
            <person name="Kagawa T.F."/>
            <person name="Liu W."/>
            <person name="Song Y."/>
            <person name="Salvetti E."/>
            <person name="Wrobel A."/>
            <person name="Rasinkangas P."/>
            <person name="Parkhill J."/>
            <person name="Rea M.C."/>
            <person name="O'Sullivan O."/>
            <person name="Ritari J."/>
            <person name="Douillard F.P."/>
            <person name="Paul Ross R."/>
            <person name="Yang R."/>
            <person name="Briner A.E."/>
            <person name="Felis G.E."/>
            <person name="de Vos W.M."/>
            <person name="Barrangou R."/>
            <person name="Klaenhammer T.R."/>
            <person name="Caufield P.W."/>
            <person name="Cui Y."/>
            <person name="Zhang H."/>
            <person name="O'Toole P.W."/>
        </authorList>
    </citation>
    <scope>NUCLEOTIDE SEQUENCE [LARGE SCALE GENOMIC DNA]</scope>
    <source>
        <strain evidence="4 5">DSM 13343</strain>
    </source>
</reference>
<name>A0A0R1PZ56_9LACO</name>
<dbReference type="Proteomes" id="UP000051790">
    <property type="component" value="Unassembled WGS sequence"/>
</dbReference>
<proteinExistence type="inferred from homology"/>
<dbReference type="InterPro" id="IPR052710">
    <property type="entry name" value="CAAX_protease"/>
</dbReference>
<dbReference type="OrthoDB" id="2290233at2"/>
<accession>A0A0R1PZ56</accession>
<dbReference type="PANTHER" id="PTHR36435">
    <property type="entry name" value="SLR1288 PROTEIN"/>
    <property type="match status" value="1"/>
</dbReference>
<keyword evidence="2" id="KW-0472">Membrane</keyword>
<feature type="transmembrane region" description="Helical" evidence="2">
    <location>
        <begin position="103"/>
        <end position="125"/>
    </location>
</feature>
<feature type="transmembrane region" description="Helical" evidence="2">
    <location>
        <begin position="137"/>
        <end position="154"/>
    </location>
</feature>
<keyword evidence="5" id="KW-1185">Reference proteome</keyword>
<dbReference type="AlphaFoldDB" id="A0A0R1PZ56"/>
<evidence type="ECO:0000313" key="4">
    <source>
        <dbReference type="EMBL" id="KRL37789.1"/>
    </source>
</evidence>
<organism evidence="4 5">
    <name type="scientific">Lacticaseibacillus manihotivorans DSM 13343 = JCM 12514</name>
    <dbReference type="NCBI Taxonomy" id="1423769"/>
    <lineage>
        <taxon>Bacteria</taxon>
        <taxon>Bacillati</taxon>
        <taxon>Bacillota</taxon>
        <taxon>Bacilli</taxon>
        <taxon>Lactobacillales</taxon>
        <taxon>Lactobacillaceae</taxon>
        <taxon>Lacticaseibacillus</taxon>
    </lineage>
</organism>
<dbReference type="PATRIC" id="fig|1423769.4.peg.2965"/>
<keyword evidence="2" id="KW-0812">Transmembrane</keyword>
<evidence type="ECO:0000256" key="1">
    <source>
        <dbReference type="ARBA" id="ARBA00009067"/>
    </source>
</evidence>
<gene>
    <name evidence="4" type="ORF">FD01_GL002746</name>
</gene>
<dbReference type="InterPro" id="IPR003675">
    <property type="entry name" value="Rce1/LyrA-like_dom"/>
</dbReference>
<dbReference type="RefSeq" id="WP_054714224.1">
    <property type="nucleotide sequence ID" value="NZ_AZEU01000313.1"/>
</dbReference>
<comment type="caution">
    <text evidence="4">The sequence shown here is derived from an EMBL/GenBank/DDBJ whole genome shotgun (WGS) entry which is preliminary data.</text>
</comment>
<evidence type="ECO:0000259" key="3">
    <source>
        <dbReference type="Pfam" id="PF02517"/>
    </source>
</evidence>
<dbReference type="GO" id="GO:0004175">
    <property type="term" value="F:endopeptidase activity"/>
    <property type="evidence" value="ECO:0007669"/>
    <property type="project" value="UniProtKB-ARBA"/>
</dbReference>
<evidence type="ECO:0000313" key="5">
    <source>
        <dbReference type="Proteomes" id="UP000051790"/>
    </source>
</evidence>
<dbReference type="Pfam" id="PF02517">
    <property type="entry name" value="Rce1-like"/>
    <property type="match status" value="1"/>
</dbReference>
<keyword evidence="2" id="KW-1133">Transmembrane helix</keyword>
<dbReference type="GO" id="GO:0080120">
    <property type="term" value="P:CAAX-box protein maturation"/>
    <property type="evidence" value="ECO:0007669"/>
    <property type="project" value="UniProtKB-ARBA"/>
</dbReference>
<feature type="transmembrane region" description="Helical" evidence="2">
    <location>
        <begin position="70"/>
        <end position="91"/>
    </location>
</feature>
<feature type="transmembrane region" description="Helical" evidence="2">
    <location>
        <begin position="37"/>
        <end position="58"/>
    </location>
</feature>
<comment type="similarity">
    <text evidence="1">Belongs to the UPF0177 family.</text>
</comment>
<protein>
    <recommendedName>
        <fullName evidence="3">CAAX prenyl protease 2/Lysostaphin resistance protein A-like domain-containing protein</fullName>
    </recommendedName>
</protein>
<sequence length="244" mass="26595">MKYLVSKSWRLTAAGVVAVLFGHEIASFVLKGFGLKTLTVLAIGEVISLALLILLMGSHWRQIMTISPKHLGVGIAMIWPAAFIILINMMAGIQTDASISHRILAVVVALMVAIFEEGLFRGVIFGTLQEMKWPAQLWGQMAVSAVIFGGMHLFNLFHSAAWQGTLLQVIYAFALGMLFAAVTYRTQSLLPTILCHWLIDAAGLQGSQAVAGNPNFVSIVIYLVFSGVTLLWALWLTRPSKQIA</sequence>